<dbReference type="PANTHER" id="PTHR45825:SF11">
    <property type="entry name" value="ALPHA AMYLASE DOMAIN-CONTAINING PROTEIN"/>
    <property type="match status" value="1"/>
</dbReference>
<evidence type="ECO:0000256" key="3">
    <source>
        <dbReference type="ARBA" id="ARBA00022676"/>
    </source>
</evidence>
<dbReference type="Proteomes" id="UP000323824">
    <property type="component" value="Chromosome"/>
</dbReference>
<reference evidence="7 8" key="2">
    <citation type="submission" date="2019-09" db="EMBL/GenBank/DDBJ databases">
        <title>Complete Genome Sequence and Methylome Analysis of free living Spirochaetas.</title>
        <authorList>
            <person name="Leshcheva N."/>
            <person name="Mikheeva N."/>
        </authorList>
    </citation>
    <scope>NUCLEOTIDE SEQUENCE [LARGE SCALE GENOMIC DNA]</scope>
    <source>
        <strain evidence="7 8">P</strain>
    </source>
</reference>
<proteinExistence type="predicted"/>
<evidence type="ECO:0000259" key="5">
    <source>
        <dbReference type="Pfam" id="PF00534"/>
    </source>
</evidence>
<dbReference type="Pfam" id="PF00534">
    <property type="entry name" value="Glycos_transf_1"/>
    <property type="match status" value="1"/>
</dbReference>
<dbReference type="Gene3D" id="3.40.50.2000">
    <property type="entry name" value="Glycogen Phosphorylase B"/>
    <property type="match status" value="2"/>
</dbReference>
<dbReference type="KEGG" id="sper:EW093_01800"/>
<dbReference type="EC" id="2.4.1.21" evidence="2"/>
<dbReference type="InterPro" id="IPR013534">
    <property type="entry name" value="Starch_synth_cat_dom"/>
</dbReference>
<feature type="domain" description="Starch synthase catalytic" evidence="6">
    <location>
        <begin position="2"/>
        <end position="250"/>
    </location>
</feature>
<keyword evidence="8" id="KW-1185">Reference proteome</keyword>
<gene>
    <name evidence="7" type="ORF">EW093_01800</name>
</gene>
<dbReference type="EMBL" id="CP035807">
    <property type="protein sequence ID" value="QEN03489.1"/>
    <property type="molecule type" value="Genomic_DNA"/>
</dbReference>
<keyword evidence="4" id="KW-0808">Transferase</keyword>
<protein>
    <recommendedName>
        <fullName evidence="2">starch synthase</fullName>
        <ecNumber evidence="2">2.4.1.21</ecNumber>
    </recommendedName>
</protein>
<accession>A0A5C1Q995</accession>
<evidence type="ECO:0000256" key="4">
    <source>
        <dbReference type="ARBA" id="ARBA00022679"/>
    </source>
</evidence>
<dbReference type="OrthoDB" id="9808590at2"/>
<dbReference type="AlphaFoldDB" id="A0A5C1Q995"/>
<evidence type="ECO:0000256" key="1">
    <source>
        <dbReference type="ARBA" id="ARBA00001478"/>
    </source>
</evidence>
<dbReference type="Pfam" id="PF08323">
    <property type="entry name" value="Glyco_transf_5"/>
    <property type="match status" value="1"/>
</dbReference>
<name>A0A5C1Q995_9SPIO</name>
<dbReference type="RefSeq" id="WP_149566747.1">
    <property type="nucleotide sequence ID" value="NZ_CP035807.1"/>
</dbReference>
<dbReference type="PANTHER" id="PTHR45825">
    <property type="entry name" value="GRANULE-BOUND STARCH SYNTHASE 1, CHLOROPLASTIC/AMYLOPLASTIC"/>
    <property type="match status" value="1"/>
</dbReference>
<evidence type="ECO:0000313" key="7">
    <source>
        <dbReference type="EMBL" id="QEN03489.1"/>
    </source>
</evidence>
<keyword evidence="3" id="KW-0328">Glycosyltransferase</keyword>
<dbReference type="SUPFAM" id="SSF53756">
    <property type="entry name" value="UDP-Glycosyltransferase/glycogen phosphorylase"/>
    <property type="match status" value="1"/>
</dbReference>
<dbReference type="CDD" id="cd03791">
    <property type="entry name" value="GT5_Glycogen_synthase_DULL1-like"/>
    <property type="match status" value="1"/>
</dbReference>
<dbReference type="GO" id="GO:0009011">
    <property type="term" value="F:alpha-1,4-glucan glucosyltransferase (ADP-glucose donor) activity"/>
    <property type="evidence" value="ECO:0007669"/>
    <property type="project" value="UniProtKB-EC"/>
</dbReference>
<reference evidence="7 8" key="1">
    <citation type="submission" date="2019-02" db="EMBL/GenBank/DDBJ databases">
        <authorList>
            <person name="Fomenkov A."/>
            <person name="Dubinina G."/>
            <person name="Grabovich M."/>
            <person name="Vincze T."/>
            <person name="Roberts R.J."/>
        </authorList>
    </citation>
    <scope>NUCLEOTIDE SEQUENCE [LARGE SCALE GENOMIC DNA]</scope>
    <source>
        <strain evidence="7 8">P</strain>
    </source>
</reference>
<evidence type="ECO:0000313" key="8">
    <source>
        <dbReference type="Proteomes" id="UP000323824"/>
    </source>
</evidence>
<organism evidence="7 8">
    <name type="scientific">Thiospirochaeta perfilievii</name>
    <dbReference type="NCBI Taxonomy" id="252967"/>
    <lineage>
        <taxon>Bacteria</taxon>
        <taxon>Pseudomonadati</taxon>
        <taxon>Spirochaetota</taxon>
        <taxon>Spirochaetia</taxon>
        <taxon>Spirochaetales</taxon>
        <taxon>Spirochaetaceae</taxon>
        <taxon>Thiospirochaeta</taxon>
    </lineage>
</organism>
<sequence length="493" mass="56221">MKVLYFALECKPFSKVGGVGDVALELPLALKNKGIDIEIVTPYYSSVDESWIEKNSYQSYIIPFKNKNGEKKDEKVTVHKSTYKDIDVTFIKNTTYFEGDYGVPYVFSEHTPFYDDFIRFHFFSLASAKFIEETKPDIVHVNDWGLGFLLGKLKYDNNSALRLLTIHNNSYQGNMWIPAIRNWSVMEYLYNKDSRKVFKDPRNKWNSVNPLKLGIECADAVNAVSPTYKKEMLKKDCDFNYFSGANGLEKSIRKHGKRGTLYGVLNGFEYKEGRSYQEVLEEKKDAKKRLSSHFKNPENFLIGFVGRAVEQKFKLLQEIFNGKSVLEHITDNKNINIAILASGLPEYEEFLEQFKDLENVSVTLAFDKELASTISIGCDLFLMPSLYEPCGITQMESLSNATPPLVRFVGGLKDTVRSYKKSGGTGFGFNGLTKRGVLKGLVSSVNEAVDVYYNTPGKFDLIRQEAFKQRFLWSDSAIKYIEIYEDLLQGNNG</sequence>
<feature type="domain" description="Glycosyl transferase family 1" evidence="5">
    <location>
        <begin position="292"/>
        <end position="425"/>
    </location>
</feature>
<dbReference type="InterPro" id="IPR001296">
    <property type="entry name" value="Glyco_trans_1"/>
</dbReference>
<comment type="catalytic activity">
    <reaction evidence="1">
        <text>[(1-&gt;4)-alpha-D-glucosyl](n) + ADP-alpha-D-glucose = [(1-&gt;4)-alpha-D-glucosyl](n+1) + ADP + H(+)</text>
        <dbReference type="Rhea" id="RHEA:18189"/>
        <dbReference type="Rhea" id="RHEA-COMP:9584"/>
        <dbReference type="Rhea" id="RHEA-COMP:9587"/>
        <dbReference type="ChEBI" id="CHEBI:15378"/>
        <dbReference type="ChEBI" id="CHEBI:15444"/>
        <dbReference type="ChEBI" id="CHEBI:57498"/>
        <dbReference type="ChEBI" id="CHEBI:456216"/>
        <dbReference type="EC" id="2.4.1.21"/>
    </reaction>
</comment>
<evidence type="ECO:0000256" key="2">
    <source>
        <dbReference type="ARBA" id="ARBA00012588"/>
    </source>
</evidence>
<evidence type="ECO:0000259" key="6">
    <source>
        <dbReference type="Pfam" id="PF08323"/>
    </source>
</evidence>